<dbReference type="PANTHER" id="PTHR45718">
    <property type="entry name" value="TRANSCRIPTIONAL ACTIVATOR CUBITUS INTERRUPTUS"/>
    <property type="match status" value="1"/>
</dbReference>
<dbReference type="GO" id="GO:0008270">
    <property type="term" value="F:zinc ion binding"/>
    <property type="evidence" value="ECO:0007669"/>
    <property type="project" value="UniProtKB-KW"/>
</dbReference>
<keyword evidence="3" id="KW-0479">Metal-binding</keyword>
<evidence type="ECO:0000256" key="1">
    <source>
        <dbReference type="ARBA" id="ARBA00004123"/>
    </source>
</evidence>
<gene>
    <name evidence="14" type="primary">GLI4</name>
    <name evidence="14" type="ORF">CRENBAI_000784</name>
</gene>
<keyword evidence="10" id="KW-0539">Nucleus</keyword>
<evidence type="ECO:0000256" key="3">
    <source>
        <dbReference type="ARBA" id="ARBA00022723"/>
    </source>
</evidence>
<evidence type="ECO:0000259" key="13">
    <source>
        <dbReference type="PROSITE" id="PS50157"/>
    </source>
</evidence>
<keyword evidence="8" id="KW-0238">DNA-binding</keyword>
<dbReference type="GO" id="GO:0000978">
    <property type="term" value="F:RNA polymerase II cis-regulatory region sequence-specific DNA binding"/>
    <property type="evidence" value="ECO:0007669"/>
    <property type="project" value="TreeGrafter"/>
</dbReference>
<keyword evidence="6" id="KW-0862">Zinc</keyword>
<evidence type="ECO:0000256" key="12">
    <source>
        <dbReference type="SAM" id="MobiDB-lite"/>
    </source>
</evidence>
<dbReference type="GO" id="GO:0007224">
    <property type="term" value="P:smoothened signaling pathway"/>
    <property type="evidence" value="ECO:0007669"/>
    <property type="project" value="TreeGrafter"/>
</dbReference>
<dbReference type="InterPro" id="IPR043359">
    <property type="entry name" value="GLI-like"/>
</dbReference>
<dbReference type="Proteomes" id="UP001311232">
    <property type="component" value="Unassembled WGS sequence"/>
</dbReference>
<dbReference type="PROSITE" id="PS00028">
    <property type="entry name" value="ZINC_FINGER_C2H2_1"/>
    <property type="match status" value="3"/>
</dbReference>
<dbReference type="GO" id="GO:0005634">
    <property type="term" value="C:nucleus"/>
    <property type="evidence" value="ECO:0007669"/>
    <property type="project" value="UniProtKB-SubCell"/>
</dbReference>
<comment type="caution">
    <text evidence="14">The sequence shown here is derived from an EMBL/GenBank/DDBJ whole genome shotgun (WGS) entry which is preliminary data.</text>
</comment>
<dbReference type="Pfam" id="PF23561">
    <property type="entry name" value="zf-C2H2_15"/>
    <property type="match status" value="1"/>
</dbReference>
<dbReference type="AlphaFoldDB" id="A0AAV9RCA8"/>
<dbReference type="InterPro" id="IPR013087">
    <property type="entry name" value="Znf_C2H2_type"/>
</dbReference>
<feature type="compositionally biased region" description="Polar residues" evidence="12">
    <location>
        <begin position="245"/>
        <end position="255"/>
    </location>
</feature>
<accession>A0AAV9RCA8</accession>
<dbReference type="FunFam" id="3.30.160.60:FF:000036">
    <property type="entry name" value="GLI family zinc finger 3"/>
    <property type="match status" value="1"/>
</dbReference>
<feature type="region of interest" description="Disordered" evidence="12">
    <location>
        <begin position="172"/>
        <end position="276"/>
    </location>
</feature>
<dbReference type="FunFam" id="3.30.160.60:FF:000019">
    <property type="entry name" value="GLI family zinc finger 3"/>
    <property type="match status" value="1"/>
</dbReference>
<evidence type="ECO:0000256" key="10">
    <source>
        <dbReference type="ARBA" id="ARBA00023242"/>
    </source>
</evidence>
<evidence type="ECO:0000313" key="14">
    <source>
        <dbReference type="EMBL" id="KAK5606077.1"/>
    </source>
</evidence>
<sequence length="276" mass="31480">MLHAQTILNWFPEHDIELTNLQWSSQSPDLSPTEQLRGEVEQKILILDVQLHINNDHIHGEKKEFVCRWQECSREQKPFKAQYMLVVHMRRHTGEKPHKCTFEGCFKAYSRLENLKTHLRSHTGEKPYVCEHEGCNKAFSNASDRAKHQNRTHSNEKPYVCKFPGCTKRYTDPSSLRKHVKTVHGPEAHVTKKQRSDAPPRLPPRGNGESEANSKHGLTGVDGKTEAKSTSRGGDDYLQLKSIKTENSMTYQSSPGGPGFMRSEPRLLSSPTTQWG</sequence>
<dbReference type="PANTHER" id="PTHR45718:SF6">
    <property type="entry name" value="ZINC FINGER PROTEIN GLI2"/>
    <property type="match status" value="1"/>
</dbReference>
<dbReference type="Pfam" id="PF00096">
    <property type="entry name" value="zf-C2H2"/>
    <property type="match status" value="3"/>
</dbReference>
<evidence type="ECO:0000256" key="2">
    <source>
        <dbReference type="ARBA" id="ARBA00010831"/>
    </source>
</evidence>
<dbReference type="InterPro" id="IPR036236">
    <property type="entry name" value="Znf_C2H2_sf"/>
</dbReference>
<feature type="domain" description="C2H2-type" evidence="13">
    <location>
        <begin position="128"/>
        <end position="158"/>
    </location>
</feature>
<reference evidence="14 15" key="1">
    <citation type="submission" date="2021-06" db="EMBL/GenBank/DDBJ databases">
        <authorList>
            <person name="Palmer J.M."/>
        </authorList>
    </citation>
    <scope>NUCLEOTIDE SEQUENCE [LARGE SCALE GENOMIC DNA]</scope>
    <source>
        <strain evidence="14 15">MEX-2019</strain>
        <tissue evidence="14">Muscle</tissue>
    </source>
</reference>
<protein>
    <submittedName>
        <fullName evidence="14">Zinc finger protein gli4</fullName>
    </submittedName>
</protein>
<keyword evidence="15" id="KW-1185">Reference proteome</keyword>
<evidence type="ECO:0000256" key="4">
    <source>
        <dbReference type="ARBA" id="ARBA00022737"/>
    </source>
</evidence>
<evidence type="ECO:0000256" key="6">
    <source>
        <dbReference type="ARBA" id="ARBA00022833"/>
    </source>
</evidence>
<evidence type="ECO:0000313" key="15">
    <source>
        <dbReference type="Proteomes" id="UP001311232"/>
    </source>
</evidence>
<keyword evidence="7" id="KW-0805">Transcription regulation</keyword>
<proteinExistence type="inferred from homology"/>
<evidence type="ECO:0000256" key="5">
    <source>
        <dbReference type="ARBA" id="ARBA00022771"/>
    </source>
</evidence>
<organism evidence="14 15">
    <name type="scientific">Crenichthys baileyi</name>
    <name type="common">White River springfish</name>
    <dbReference type="NCBI Taxonomy" id="28760"/>
    <lineage>
        <taxon>Eukaryota</taxon>
        <taxon>Metazoa</taxon>
        <taxon>Chordata</taxon>
        <taxon>Craniata</taxon>
        <taxon>Vertebrata</taxon>
        <taxon>Euteleostomi</taxon>
        <taxon>Actinopterygii</taxon>
        <taxon>Neopterygii</taxon>
        <taxon>Teleostei</taxon>
        <taxon>Neoteleostei</taxon>
        <taxon>Acanthomorphata</taxon>
        <taxon>Ovalentaria</taxon>
        <taxon>Atherinomorphae</taxon>
        <taxon>Cyprinodontiformes</taxon>
        <taxon>Goodeidae</taxon>
        <taxon>Crenichthys</taxon>
    </lineage>
</organism>
<evidence type="ECO:0000256" key="7">
    <source>
        <dbReference type="ARBA" id="ARBA00023015"/>
    </source>
</evidence>
<feature type="domain" description="C2H2-type" evidence="13">
    <location>
        <begin position="159"/>
        <end position="189"/>
    </location>
</feature>
<comment type="subcellular location">
    <subcellularLocation>
        <location evidence="1">Nucleus</location>
    </subcellularLocation>
</comment>
<feature type="domain" description="C2H2-type" evidence="13">
    <location>
        <begin position="70"/>
        <end position="97"/>
    </location>
</feature>
<name>A0AAV9RCA8_9TELE</name>
<dbReference type="GO" id="GO:0000981">
    <property type="term" value="F:DNA-binding transcription factor activity, RNA polymerase II-specific"/>
    <property type="evidence" value="ECO:0007669"/>
    <property type="project" value="TreeGrafter"/>
</dbReference>
<dbReference type="InterPro" id="IPR056436">
    <property type="entry name" value="Znf-C2H2_ZIC1-5/GLI1-3-like"/>
</dbReference>
<evidence type="ECO:0000256" key="9">
    <source>
        <dbReference type="ARBA" id="ARBA00023163"/>
    </source>
</evidence>
<comment type="similarity">
    <text evidence="2">Belongs to the GLI C2H2-type zinc-finger protein family.</text>
</comment>
<keyword evidence="5 11" id="KW-0863">Zinc-finger</keyword>
<dbReference type="PROSITE" id="PS50157">
    <property type="entry name" value="ZINC_FINGER_C2H2_2"/>
    <property type="match status" value="4"/>
</dbReference>
<feature type="compositionally biased region" description="Basic and acidic residues" evidence="12">
    <location>
        <begin position="223"/>
        <end position="235"/>
    </location>
</feature>
<evidence type="ECO:0000256" key="11">
    <source>
        <dbReference type="PROSITE-ProRule" id="PRU00042"/>
    </source>
</evidence>
<dbReference type="SMART" id="SM00355">
    <property type="entry name" value="ZnF_C2H2"/>
    <property type="match status" value="4"/>
</dbReference>
<dbReference type="Gene3D" id="3.30.160.60">
    <property type="entry name" value="Classic Zinc Finger"/>
    <property type="match status" value="4"/>
</dbReference>
<feature type="domain" description="C2H2-type" evidence="13">
    <location>
        <begin position="98"/>
        <end position="127"/>
    </location>
</feature>
<dbReference type="FunFam" id="3.30.160.60:FF:000048">
    <property type="entry name" value="GLI family zinc finger 3"/>
    <property type="match status" value="1"/>
</dbReference>
<keyword evidence="9" id="KW-0804">Transcription</keyword>
<dbReference type="FunFam" id="3.30.160.60:FF:000031">
    <property type="entry name" value="GLI family zinc finger 3"/>
    <property type="match status" value="1"/>
</dbReference>
<dbReference type="SUPFAM" id="SSF57667">
    <property type="entry name" value="beta-beta-alpha zinc fingers"/>
    <property type="match status" value="2"/>
</dbReference>
<keyword evidence="4" id="KW-0677">Repeat</keyword>
<dbReference type="EMBL" id="JAHHUM010002113">
    <property type="protein sequence ID" value="KAK5606077.1"/>
    <property type="molecule type" value="Genomic_DNA"/>
</dbReference>
<feature type="compositionally biased region" description="Basic and acidic residues" evidence="12">
    <location>
        <begin position="184"/>
        <end position="198"/>
    </location>
</feature>
<evidence type="ECO:0000256" key="8">
    <source>
        <dbReference type="ARBA" id="ARBA00023125"/>
    </source>
</evidence>